<dbReference type="Proteomes" id="UP000695022">
    <property type="component" value="Unplaced"/>
</dbReference>
<keyword evidence="3" id="KW-1185">Reference proteome</keyword>
<accession>A0ABM1EWR7</accession>
<feature type="chain" id="PRO_5047238797" evidence="2">
    <location>
        <begin position="26"/>
        <end position="197"/>
    </location>
</feature>
<reference evidence="4" key="1">
    <citation type="submission" date="2025-08" db="UniProtKB">
        <authorList>
            <consortium name="RefSeq"/>
        </authorList>
    </citation>
    <scope>IDENTIFICATION</scope>
</reference>
<gene>
    <name evidence="4" type="primary">LOC106816525</name>
</gene>
<proteinExistence type="predicted"/>
<name>A0ABM1EWR7_PRICU</name>
<evidence type="ECO:0000256" key="2">
    <source>
        <dbReference type="SAM" id="SignalP"/>
    </source>
</evidence>
<feature type="non-terminal residue" evidence="4">
    <location>
        <position position="197"/>
    </location>
</feature>
<dbReference type="GeneID" id="106816525"/>
<organism evidence="3 4">
    <name type="scientific">Priapulus caudatus</name>
    <name type="common">Priapulid worm</name>
    <dbReference type="NCBI Taxonomy" id="37621"/>
    <lineage>
        <taxon>Eukaryota</taxon>
        <taxon>Metazoa</taxon>
        <taxon>Ecdysozoa</taxon>
        <taxon>Scalidophora</taxon>
        <taxon>Priapulida</taxon>
        <taxon>Priapulimorpha</taxon>
        <taxon>Priapulimorphida</taxon>
        <taxon>Priapulidae</taxon>
        <taxon>Priapulus</taxon>
    </lineage>
</organism>
<feature type="region of interest" description="Disordered" evidence="1">
    <location>
        <begin position="174"/>
        <end position="197"/>
    </location>
</feature>
<dbReference type="RefSeq" id="XP_014676638.1">
    <property type="nucleotide sequence ID" value="XM_014821152.1"/>
</dbReference>
<evidence type="ECO:0000256" key="1">
    <source>
        <dbReference type="SAM" id="MobiDB-lite"/>
    </source>
</evidence>
<sequence length="197" mass="22711">MASAAPWRLLAAFVAVATLIAPAESQFRWQVWDRYDEIQSRIDLVTMQNCRTRQAEDLFLPMSTVPAIPHITDVDPKYPNRTNLYHVHNTALNRGFFYSFIYNLEPDNAEPGLLYQYKSLTADILGNKWVNASGVFFDVNGTYPNFYRDFFNRTLPLYGPHAIRYDDFNEPTNPCRSRRPCPSLRPSPATPRGPDWS</sequence>
<protein>
    <submittedName>
        <fullName evidence="4">Uncharacterized protein LOC106816525</fullName>
    </submittedName>
</protein>
<evidence type="ECO:0000313" key="4">
    <source>
        <dbReference type="RefSeq" id="XP_014676638.1"/>
    </source>
</evidence>
<keyword evidence="2" id="KW-0732">Signal</keyword>
<feature type="signal peptide" evidence="2">
    <location>
        <begin position="1"/>
        <end position="25"/>
    </location>
</feature>
<evidence type="ECO:0000313" key="3">
    <source>
        <dbReference type="Proteomes" id="UP000695022"/>
    </source>
</evidence>